<dbReference type="RefSeq" id="WP_140454421.1">
    <property type="nucleotide sequence ID" value="NZ_VFRP01000011.1"/>
</dbReference>
<accession>A0A501WS89</accession>
<protein>
    <recommendedName>
        <fullName evidence="2">UPF0235 protein FJM51_12160</fullName>
    </recommendedName>
</protein>
<reference evidence="3 4" key="1">
    <citation type="submission" date="2019-06" db="EMBL/GenBank/DDBJ databases">
        <title>A novel bacterium of genus Amaricoccus, isolated from marine sediment.</title>
        <authorList>
            <person name="Huang H."/>
            <person name="Mo K."/>
            <person name="Hu Y."/>
        </authorList>
    </citation>
    <scope>NUCLEOTIDE SEQUENCE [LARGE SCALE GENOMIC DNA]</scope>
    <source>
        <strain evidence="3 4">HB172011</strain>
    </source>
</reference>
<sequence>MARQPPAPTAPRPWKEVPGGVELAVRLTPRGGRAAIDGLAEAGGQPVLRVRVSAPPVEGAANAALIACLSDLLGLPRSAITLLAGERARVKRLRLLAPGIAERLEAIAAGL</sequence>
<dbReference type="AlphaFoldDB" id="A0A501WS89"/>
<dbReference type="InterPro" id="IPR036591">
    <property type="entry name" value="YggU-like_sf"/>
</dbReference>
<dbReference type="PANTHER" id="PTHR13420">
    <property type="entry name" value="UPF0235 PROTEIN C15ORF40"/>
    <property type="match status" value="1"/>
</dbReference>
<proteinExistence type="inferred from homology"/>
<dbReference type="Pfam" id="PF02594">
    <property type="entry name" value="DUF167"/>
    <property type="match status" value="1"/>
</dbReference>
<name>A0A501WS89_9RHOB</name>
<gene>
    <name evidence="3" type="ORF">FJM51_12160</name>
</gene>
<dbReference type="PANTHER" id="PTHR13420:SF7">
    <property type="entry name" value="UPF0235 PROTEIN C15ORF40"/>
    <property type="match status" value="1"/>
</dbReference>
<evidence type="ECO:0000313" key="4">
    <source>
        <dbReference type="Proteomes" id="UP000319255"/>
    </source>
</evidence>
<keyword evidence="4" id="KW-1185">Reference proteome</keyword>
<comment type="caution">
    <text evidence="3">The sequence shown here is derived from an EMBL/GenBank/DDBJ whole genome shotgun (WGS) entry which is preliminary data.</text>
</comment>
<dbReference type="NCBIfam" id="TIGR00251">
    <property type="entry name" value="DUF167 family protein"/>
    <property type="match status" value="1"/>
</dbReference>
<dbReference type="EMBL" id="VFRP01000011">
    <property type="protein sequence ID" value="TPE50137.1"/>
    <property type="molecule type" value="Genomic_DNA"/>
</dbReference>
<dbReference type="InterPro" id="IPR003746">
    <property type="entry name" value="DUF167"/>
</dbReference>
<evidence type="ECO:0000313" key="3">
    <source>
        <dbReference type="EMBL" id="TPE50137.1"/>
    </source>
</evidence>
<comment type="similarity">
    <text evidence="1 2">Belongs to the UPF0235 family.</text>
</comment>
<dbReference type="SUPFAM" id="SSF69786">
    <property type="entry name" value="YggU-like"/>
    <property type="match status" value="1"/>
</dbReference>
<dbReference type="HAMAP" id="MF_00634">
    <property type="entry name" value="UPF0235"/>
    <property type="match status" value="1"/>
</dbReference>
<dbReference type="Gene3D" id="3.30.1200.10">
    <property type="entry name" value="YggU-like"/>
    <property type="match status" value="1"/>
</dbReference>
<dbReference type="Proteomes" id="UP000319255">
    <property type="component" value="Unassembled WGS sequence"/>
</dbReference>
<dbReference type="OrthoDB" id="3176309at2"/>
<evidence type="ECO:0000256" key="1">
    <source>
        <dbReference type="ARBA" id="ARBA00010364"/>
    </source>
</evidence>
<dbReference type="SMART" id="SM01152">
    <property type="entry name" value="DUF167"/>
    <property type="match status" value="1"/>
</dbReference>
<evidence type="ECO:0000256" key="2">
    <source>
        <dbReference type="HAMAP-Rule" id="MF_00634"/>
    </source>
</evidence>
<dbReference type="GO" id="GO:0005737">
    <property type="term" value="C:cytoplasm"/>
    <property type="evidence" value="ECO:0007669"/>
    <property type="project" value="TreeGrafter"/>
</dbReference>
<organism evidence="3 4">
    <name type="scientific">Amaricoccus solimangrovi</name>
    <dbReference type="NCBI Taxonomy" id="2589815"/>
    <lineage>
        <taxon>Bacteria</taxon>
        <taxon>Pseudomonadati</taxon>
        <taxon>Pseudomonadota</taxon>
        <taxon>Alphaproteobacteria</taxon>
        <taxon>Rhodobacterales</taxon>
        <taxon>Paracoccaceae</taxon>
        <taxon>Amaricoccus</taxon>
    </lineage>
</organism>